<keyword evidence="3" id="KW-1185">Reference proteome</keyword>
<accession>A0AAW0RQD9</accession>
<dbReference type="EMBL" id="JAAHCF010000387">
    <property type="protein sequence ID" value="KAK8144449.1"/>
    <property type="molecule type" value="Genomic_DNA"/>
</dbReference>
<comment type="caution">
    <text evidence="2">The sequence shown here is derived from an EMBL/GenBank/DDBJ whole genome shotgun (WGS) entry which is preliminary data.</text>
</comment>
<feature type="compositionally biased region" description="Basic and acidic residues" evidence="1">
    <location>
        <begin position="73"/>
        <end position="85"/>
    </location>
</feature>
<dbReference type="AlphaFoldDB" id="A0AAW0RQD9"/>
<proteinExistence type="predicted"/>
<gene>
    <name evidence="2" type="ORF">G3M48_005781</name>
</gene>
<organism evidence="2 3">
    <name type="scientific">Beauveria asiatica</name>
    <dbReference type="NCBI Taxonomy" id="1069075"/>
    <lineage>
        <taxon>Eukaryota</taxon>
        <taxon>Fungi</taxon>
        <taxon>Dikarya</taxon>
        <taxon>Ascomycota</taxon>
        <taxon>Pezizomycotina</taxon>
        <taxon>Sordariomycetes</taxon>
        <taxon>Hypocreomycetidae</taxon>
        <taxon>Hypocreales</taxon>
        <taxon>Cordycipitaceae</taxon>
        <taxon>Beauveria</taxon>
    </lineage>
</organism>
<feature type="compositionally biased region" description="Low complexity" evidence="1">
    <location>
        <begin position="95"/>
        <end position="112"/>
    </location>
</feature>
<name>A0AAW0RQD9_9HYPO</name>
<protein>
    <submittedName>
        <fullName evidence="2">Uncharacterized protein</fullName>
    </submittedName>
</protein>
<sequence>MPSPDPRRCRHKTLKTCTSPTAKPCFRDSHSRQHAPPALFLPSAHHHSIPDLDAAARRHASSSGVAPGPPKLPAKEQAEFERLQREAAVSSAFQSEPATAASEPTTQAAAAADTELNEGGGLYRVPGPSSRATRTRHRRAGLRTSRCVGAARAAGATTEVTGF</sequence>
<evidence type="ECO:0000313" key="3">
    <source>
        <dbReference type="Proteomes" id="UP001397290"/>
    </source>
</evidence>
<dbReference type="Proteomes" id="UP001397290">
    <property type="component" value="Unassembled WGS sequence"/>
</dbReference>
<reference evidence="2 3" key="1">
    <citation type="submission" date="2020-02" db="EMBL/GenBank/DDBJ databases">
        <title>Comparative genomics of the hypocrealean fungal genus Beauvera.</title>
        <authorList>
            <person name="Showalter D.N."/>
            <person name="Bushley K.E."/>
            <person name="Rehner S.A."/>
        </authorList>
    </citation>
    <scope>NUCLEOTIDE SEQUENCE [LARGE SCALE GENOMIC DNA]</scope>
    <source>
        <strain evidence="2 3">ARSEF4384</strain>
    </source>
</reference>
<evidence type="ECO:0000256" key="1">
    <source>
        <dbReference type="SAM" id="MobiDB-lite"/>
    </source>
</evidence>
<feature type="region of interest" description="Disordered" evidence="1">
    <location>
        <begin position="1"/>
        <end position="143"/>
    </location>
</feature>
<evidence type="ECO:0000313" key="2">
    <source>
        <dbReference type="EMBL" id="KAK8144449.1"/>
    </source>
</evidence>